<dbReference type="EMBL" id="FZOG01000005">
    <property type="protein sequence ID" value="SNS83446.1"/>
    <property type="molecule type" value="Genomic_DNA"/>
</dbReference>
<name>A0A239HQ60_9PSED</name>
<evidence type="ECO:0008006" key="5">
    <source>
        <dbReference type="Google" id="ProtNLM"/>
    </source>
</evidence>
<organism evidence="3 4">
    <name type="scientific">Pseudomonas segetis</name>
    <dbReference type="NCBI Taxonomy" id="298908"/>
    <lineage>
        <taxon>Bacteria</taxon>
        <taxon>Pseudomonadati</taxon>
        <taxon>Pseudomonadota</taxon>
        <taxon>Gammaproteobacteria</taxon>
        <taxon>Pseudomonadales</taxon>
        <taxon>Pseudomonadaceae</taxon>
        <taxon>Pseudomonas</taxon>
    </lineage>
</organism>
<evidence type="ECO:0000256" key="1">
    <source>
        <dbReference type="SAM" id="MobiDB-lite"/>
    </source>
</evidence>
<dbReference type="GO" id="GO:0009055">
    <property type="term" value="F:electron transfer activity"/>
    <property type="evidence" value="ECO:0007669"/>
    <property type="project" value="InterPro"/>
</dbReference>
<keyword evidence="2" id="KW-0732">Signal</keyword>
<dbReference type="Gene3D" id="1.10.760.10">
    <property type="entry name" value="Cytochrome c-like domain"/>
    <property type="match status" value="1"/>
</dbReference>
<feature type="signal peptide" evidence="2">
    <location>
        <begin position="1"/>
        <end position="20"/>
    </location>
</feature>
<accession>A0A239HQ60</accession>
<evidence type="ECO:0000313" key="4">
    <source>
        <dbReference type="Proteomes" id="UP000242915"/>
    </source>
</evidence>
<feature type="region of interest" description="Disordered" evidence="1">
    <location>
        <begin position="22"/>
        <end position="41"/>
    </location>
</feature>
<protein>
    <recommendedName>
        <fullName evidence="5">Cytochrome c domain-containing protein</fullName>
    </recommendedName>
</protein>
<evidence type="ECO:0000256" key="2">
    <source>
        <dbReference type="SAM" id="SignalP"/>
    </source>
</evidence>
<evidence type="ECO:0000313" key="3">
    <source>
        <dbReference type="EMBL" id="SNS83446.1"/>
    </source>
</evidence>
<dbReference type="InterPro" id="IPR036909">
    <property type="entry name" value="Cyt_c-like_dom_sf"/>
</dbReference>
<proteinExistence type="predicted"/>
<sequence>MRRLLVAGLACALVVPTAMARTIPSPNQRPAPGNEEPQTPIAEAGYSNHVNYELQCAGCHLGDGMGSKANDVPRMKDFVGNFLKVEGGREFLIRVPGMSMSALNDAQLASLVNWLMRPDGMAGASVPEHFKPFTREEVAAVRHKAMLNLPGTRAKLIAQMRTQGIEINDGMDD</sequence>
<gene>
    <name evidence="3" type="ORF">SAMN05216255_3523</name>
</gene>
<feature type="chain" id="PRO_5012557198" description="Cytochrome c domain-containing protein" evidence="2">
    <location>
        <begin position="21"/>
        <end position="173"/>
    </location>
</feature>
<keyword evidence="4" id="KW-1185">Reference proteome</keyword>
<reference evidence="4" key="1">
    <citation type="submission" date="2017-06" db="EMBL/GenBank/DDBJ databases">
        <authorList>
            <person name="Varghese N."/>
            <person name="Submissions S."/>
        </authorList>
    </citation>
    <scope>NUCLEOTIDE SEQUENCE [LARGE SCALE GENOMIC DNA]</scope>
    <source>
        <strain evidence="4">CIP 108523</strain>
    </source>
</reference>
<dbReference type="Proteomes" id="UP000242915">
    <property type="component" value="Unassembled WGS sequence"/>
</dbReference>
<dbReference type="AlphaFoldDB" id="A0A239HQ60"/>
<dbReference type="SUPFAM" id="SSF46626">
    <property type="entry name" value="Cytochrome c"/>
    <property type="match status" value="1"/>
</dbReference>
<dbReference type="RefSeq" id="WP_089360697.1">
    <property type="nucleotide sequence ID" value="NZ_FZOG01000005.1"/>
</dbReference>
<dbReference type="GO" id="GO:0020037">
    <property type="term" value="F:heme binding"/>
    <property type="evidence" value="ECO:0007669"/>
    <property type="project" value="InterPro"/>
</dbReference>